<feature type="compositionally biased region" description="Basic and acidic residues" evidence="1">
    <location>
        <begin position="217"/>
        <end position="232"/>
    </location>
</feature>
<dbReference type="OMA" id="WREDSKK"/>
<feature type="compositionally biased region" description="Polar residues" evidence="1">
    <location>
        <begin position="303"/>
        <end position="312"/>
    </location>
</feature>
<feature type="compositionally biased region" description="Acidic residues" evidence="1">
    <location>
        <begin position="164"/>
        <end position="173"/>
    </location>
</feature>
<dbReference type="AlphaFoldDB" id="A0A1C7LYT5"/>
<protein>
    <submittedName>
        <fullName evidence="2">Uncharacterized protein</fullName>
    </submittedName>
</protein>
<keyword evidence="3" id="KW-1185">Reference proteome</keyword>
<feature type="compositionally biased region" description="Basic and acidic residues" evidence="1">
    <location>
        <begin position="130"/>
        <end position="145"/>
    </location>
</feature>
<feature type="compositionally biased region" description="Low complexity" evidence="1">
    <location>
        <begin position="112"/>
        <end position="125"/>
    </location>
</feature>
<dbReference type="OrthoDB" id="3362703at2759"/>
<feature type="region of interest" description="Disordered" evidence="1">
    <location>
        <begin position="360"/>
        <end position="407"/>
    </location>
</feature>
<feature type="compositionally biased region" description="Basic and acidic residues" evidence="1">
    <location>
        <begin position="30"/>
        <end position="51"/>
    </location>
</feature>
<comment type="caution">
    <text evidence="2">The sequence shown here is derived from an EMBL/GenBank/DDBJ whole genome shotgun (WGS) entry which is preliminary data.</text>
</comment>
<proteinExistence type="predicted"/>
<evidence type="ECO:0000313" key="3">
    <source>
        <dbReference type="Proteomes" id="UP000092993"/>
    </source>
</evidence>
<reference evidence="2 3" key="1">
    <citation type="submission" date="2016-03" db="EMBL/GenBank/DDBJ databases">
        <title>Whole genome sequencing of Grifola frondosa 9006-11.</title>
        <authorList>
            <person name="Min B."/>
            <person name="Park H."/>
            <person name="Kim J.-G."/>
            <person name="Cho H."/>
            <person name="Oh Y.-L."/>
            <person name="Kong W.-S."/>
            <person name="Choi I.-G."/>
        </authorList>
    </citation>
    <scope>NUCLEOTIDE SEQUENCE [LARGE SCALE GENOMIC DNA]</scope>
    <source>
        <strain evidence="2 3">9006-11</strain>
    </source>
</reference>
<feature type="compositionally biased region" description="Basic and acidic residues" evidence="1">
    <location>
        <begin position="256"/>
        <end position="270"/>
    </location>
</feature>
<evidence type="ECO:0000313" key="2">
    <source>
        <dbReference type="EMBL" id="OBZ69179.1"/>
    </source>
</evidence>
<feature type="region of interest" description="Disordered" evidence="1">
    <location>
        <begin position="1"/>
        <end position="346"/>
    </location>
</feature>
<feature type="compositionally biased region" description="Basic and acidic residues" evidence="1">
    <location>
        <begin position="376"/>
        <end position="405"/>
    </location>
</feature>
<organism evidence="2 3">
    <name type="scientific">Grifola frondosa</name>
    <name type="common">Maitake</name>
    <name type="synonym">Polyporus frondosus</name>
    <dbReference type="NCBI Taxonomy" id="5627"/>
    <lineage>
        <taxon>Eukaryota</taxon>
        <taxon>Fungi</taxon>
        <taxon>Dikarya</taxon>
        <taxon>Basidiomycota</taxon>
        <taxon>Agaricomycotina</taxon>
        <taxon>Agaricomycetes</taxon>
        <taxon>Polyporales</taxon>
        <taxon>Grifolaceae</taxon>
        <taxon>Grifola</taxon>
    </lineage>
</organism>
<feature type="compositionally biased region" description="Basic and acidic residues" evidence="1">
    <location>
        <begin position="70"/>
        <end position="84"/>
    </location>
</feature>
<name>A0A1C7LYT5_GRIFR</name>
<feature type="compositionally biased region" description="Basic residues" evidence="1">
    <location>
        <begin position="287"/>
        <end position="299"/>
    </location>
</feature>
<dbReference type="EMBL" id="LUGG01000018">
    <property type="protein sequence ID" value="OBZ69179.1"/>
    <property type="molecule type" value="Genomic_DNA"/>
</dbReference>
<sequence>MSLRIKIPKLPAAPSQTPESSHKPPKRSIQRVDSDEGDVTRLDQNHDRQDEPEGVVSRPKRVRTATARSLWREDSKKPDVHVVADAEAEIEVDVDVEGDGDDARFLPPPQYTASTSSSPAGASKSASKRRSSEPNKPRTKADRRSTSRANKTSGKRTRRPVVWTDDEDEEYNEQEAPHADDNDDDFTPEPVHSAHRKAGGKTKGVSHGTGARGRGHKDREDKDILMKDERKLPPPSASTAVIEGSSNTAAGSKRAHPLDDSSTKDSRTKIPADVPEERDEPTPPPLAKKRKLPTIKKNKPAIASSTIPSTLLSPVKTAIPAPAGEKKDALGTPASLRKPPTSANNAEINLFDSNVYSELFRGKPGASTPNSGLNRKQKEEERRKELDRMRDEARAKRQEEAKHAFDLQAAPEKIQRFEEMLRVRRSMARYPNILGASFKEFQERAWSSERERMARPYAVWRVYFPILGSHGN</sequence>
<accession>A0A1C7LYT5</accession>
<feature type="compositionally biased region" description="Acidic residues" evidence="1">
    <location>
        <begin position="86"/>
        <end position="100"/>
    </location>
</feature>
<dbReference type="Proteomes" id="UP000092993">
    <property type="component" value="Unassembled WGS sequence"/>
</dbReference>
<gene>
    <name evidence="2" type="ORF">A0H81_10813</name>
</gene>
<evidence type="ECO:0000256" key="1">
    <source>
        <dbReference type="SAM" id="MobiDB-lite"/>
    </source>
</evidence>